<proteinExistence type="predicted"/>
<dbReference type="Proteomes" id="UP000175829">
    <property type="component" value="Unassembled WGS sequence"/>
</dbReference>
<evidence type="ECO:0000313" key="3">
    <source>
        <dbReference type="Proteomes" id="UP000175829"/>
    </source>
</evidence>
<feature type="chain" id="PRO_5009196124" evidence="1">
    <location>
        <begin position="30"/>
        <end position="73"/>
    </location>
</feature>
<dbReference type="EMBL" id="LJGV01000022">
    <property type="protein sequence ID" value="OEU97656.1"/>
    <property type="molecule type" value="Genomic_DNA"/>
</dbReference>
<name>A0A1E7K1C1_9ACTN</name>
<dbReference type="AlphaFoldDB" id="A0A1E7K1C1"/>
<dbReference type="PATRIC" id="fig|943816.4.peg.776"/>
<organism evidence="2 3">
    <name type="scientific">Streptomyces qinglanensis</name>
    <dbReference type="NCBI Taxonomy" id="943816"/>
    <lineage>
        <taxon>Bacteria</taxon>
        <taxon>Bacillati</taxon>
        <taxon>Actinomycetota</taxon>
        <taxon>Actinomycetes</taxon>
        <taxon>Kitasatosporales</taxon>
        <taxon>Streptomycetaceae</taxon>
        <taxon>Streptomyces</taxon>
    </lineage>
</organism>
<protein>
    <submittedName>
        <fullName evidence="2">Uncharacterized protein</fullName>
    </submittedName>
</protein>
<evidence type="ECO:0000256" key="1">
    <source>
        <dbReference type="SAM" id="SignalP"/>
    </source>
</evidence>
<reference evidence="2 3" key="1">
    <citation type="journal article" date="2016" name="Front. Microbiol.">
        <title>Comparative Genomics Analysis of Streptomyces Species Reveals Their Adaptation to the Marine Environment and Their Diversity at the Genomic Level.</title>
        <authorList>
            <person name="Tian X."/>
            <person name="Zhang Z."/>
            <person name="Yang T."/>
            <person name="Chen M."/>
            <person name="Li J."/>
            <person name="Chen F."/>
            <person name="Yang J."/>
            <person name="Li W."/>
            <person name="Zhang B."/>
            <person name="Zhang Z."/>
            <person name="Wu J."/>
            <person name="Zhang C."/>
            <person name="Long L."/>
            <person name="Xiao J."/>
        </authorList>
    </citation>
    <scope>NUCLEOTIDE SEQUENCE [LARGE SCALE GENOMIC DNA]</scope>
    <source>
        <strain evidence="2 3">SCSIO M10379</strain>
    </source>
</reference>
<sequence length="73" mass="7820">MRMRTLARSVAVGFAVLGLAGAGAGSAAAWPKGHQYNWVHESVSKEIKKVSISDDDKIISDSVIFVFGPMQND</sequence>
<comment type="caution">
    <text evidence="2">The sequence shown here is derived from an EMBL/GenBank/DDBJ whole genome shotgun (WGS) entry which is preliminary data.</text>
</comment>
<evidence type="ECO:0000313" key="2">
    <source>
        <dbReference type="EMBL" id="OEU97656.1"/>
    </source>
</evidence>
<dbReference type="RefSeq" id="WP_026004707.1">
    <property type="nucleotide sequence ID" value="NZ_CBDQZE010000020.1"/>
</dbReference>
<accession>A0A1E7K1C1</accession>
<gene>
    <name evidence="2" type="ORF">AN217_07030</name>
</gene>
<feature type="signal peptide" evidence="1">
    <location>
        <begin position="1"/>
        <end position="29"/>
    </location>
</feature>
<keyword evidence="1" id="KW-0732">Signal</keyword>